<keyword evidence="4" id="KW-0804">Transcription</keyword>
<dbReference type="Gene3D" id="2.60.120.10">
    <property type="entry name" value="Jelly Rolls"/>
    <property type="match status" value="1"/>
</dbReference>
<feature type="domain" description="HTH araC/xylS-type" evidence="5">
    <location>
        <begin position="187"/>
        <end position="285"/>
    </location>
</feature>
<evidence type="ECO:0000256" key="4">
    <source>
        <dbReference type="ARBA" id="ARBA00023163"/>
    </source>
</evidence>
<evidence type="ECO:0000256" key="3">
    <source>
        <dbReference type="ARBA" id="ARBA00023159"/>
    </source>
</evidence>
<dbReference type="Pfam" id="PF12833">
    <property type="entry name" value="HTH_18"/>
    <property type="match status" value="1"/>
</dbReference>
<dbReference type="RefSeq" id="WP_075613281.1">
    <property type="nucleotide sequence ID" value="NZ_JACIED010000006.1"/>
</dbReference>
<evidence type="ECO:0000256" key="1">
    <source>
        <dbReference type="ARBA" id="ARBA00023015"/>
    </source>
</evidence>
<dbReference type="PROSITE" id="PS00041">
    <property type="entry name" value="HTH_ARAC_FAMILY_1"/>
    <property type="match status" value="1"/>
</dbReference>
<reference evidence="6 9" key="2">
    <citation type="submission" date="2020-08" db="EMBL/GenBank/DDBJ databases">
        <title>Genomic Encyclopedia of Type Strains, Phase IV (KMG-IV): sequencing the most valuable type-strain genomes for metagenomic binning, comparative biology and taxonomic classification.</title>
        <authorList>
            <person name="Goeker M."/>
        </authorList>
    </citation>
    <scope>NUCLEOTIDE SEQUENCE [LARGE SCALE GENOMIC DNA]</scope>
    <source>
        <strain evidence="6 9">DSM 100021</strain>
    </source>
</reference>
<dbReference type="PANTHER" id="PTHR43280">
    <property type="entry name" value="ARAC-FAMILY TRANSCRIPTIONAL REGULATOR"/>
    <property type="match status" value="1"/>
</dbReference>
<dbReference type="InterPro" id="IPR018062">
    <property type="entry name" value="HTH_AraC-typ_CS"/>
</dbReference>
<evidence type="ECO:0000313" key="7">
    <source>
        <dbReference type="EMBL" id="OLP51589.1"/>
    </source>
</evidence>
<evidence type="ECO:0000313" key="9">
    <source>
        <dbReference type="Proteomes" id="UP000544107"/>
    </source>
</evidence>
<dbReference type="InterPro" id="IPR020449">
    <property type="entry name" value="Tscrpt_reg_AraC-type_HTH"/>
</dbReference>
<dbReference type="EMBL" id="MKIN01000019">
    <property type="protein sequence ID" value="OLP51589.1"/>
    <property type="molecule type" value="Genomic_DNA"/>
</dbReference>
<dbReference type="InterPro" id="IPR037923">
    <property type="entry name" value="HTH-like"/>
</dbReference>
<dbReference type="InterPro" id="IPR018060">
    <property type="entry name" value="HTH_AraC"/>
</dbReference>
<dbReference type="InterPro" id="IPR047264">
    <property type="entry name" value="Cupin_HpaA-like_N"/>
</dbReference>
<dbReference type="AlphaFoldDB" id="A0A1Q9A9P0"/>
<keyword evidence="3" id="KW-0010">Activator</keyword>
<name>A0A1Q9A9P0_9HYPH</name>
<dbReference type="InterPro" id="IPR009057">
    <property type="entry name" value="Homeodomain-like_sf"/>
</dbReference>
<gene>
    <name evidence="7" type="ORF">BJF91_16265</name>
    <name evidence="6" type="ORF">GGQ71_004270</name>
</gene>
<dbReference type="InterPro" id="IPR014710">
    <property type="entry name" value="RmlC-like_jellyroll"/>
</dbReference>
<dbReference type="GO" id="GO:0043565">
    <property type="term" value="F:sequence-specific DNA binding"/>
    <property type="evidence" value="ECO:0007669"/>
    <property type="project" value="InterPro"/>
</dbReference>
<dbReference type="SUPFAM" id="SSF51215">
    <property type="entry name" value="Regulatory protein AraC"/>
    <property type="match status" value="1"/>
</dbReference>
<evidence type="ECO:0000259" key="5">
    <source>
        <dbReference type="PROSITE" id="PS01124"/>
    </source>
</evidence>
<dbReference type="PRINTS" id="PR00032">
    <property type="entry name" value="HTHARAC"/>
</dbReference>
<dbReference type="STRING" id="887144.BJF91_16265"/>
<reference evidence="7 8" key="1">
    <citation type="submission" date="2016-09" db="EMBL/GenBank/DDBJ databases">
        <title>Rhizobium oryziradicis sp. nov., isolated from the root of rice.</title>
        <authorList>
            <person name="Zhao J."/>
            <person name="Zhang X."/>
        </authorList>
    </citation>
    <scope>NUCLEOTIDE SEQUENCE [LARGE SCALE GENOMIC DNA]</scope>
    <source>
        <strain evidence="7 8">14971</strain>
    </source>
</reference>
<evidence type="ECO:0000256" key="2">
    <source>
        <dbReference type="ARBA" id="ARBA00023125"/>
    </source>
</evidence>
<dbReference type="PROSITE" id="PS01124">
    <property type="entry name" value="HTH_ARAC_FAMILY_2"/>
    <property type="match status" value="1"/>
</dbReference>
<dbReference type="SMART" id="SM00342">
    <property type="entry name" value="HTH_ARAC"/>
    <property type="match status" value="1"/>
</dbReference>
<dbReference type="EMBL" id="JACIED010000006">
    <property type="protein sequence ID" value="MBB4009973.1"/>
    <property type="molecule type" value="Genomic_DNA"/>
</dbReference>
<dbReference type="InterPro" id="IPR003313">
    <property type="entry name" value="AraC-bd"/>
</dbReference>
<dbReference type="CDD" id="cd06999">
    <property type="entry name" value="cupin_HpaA-like_N"/>
    <property type="match status" value="1"/>
</dbReference>
<keyword evidence="1" id="KW-0805">Transcription regulation</keyword>
<dbReference type="Gene3D" id="1.10.10.60">
    <property type="entry name" value="Homeodomain-like"/>
    <property type="match status" value="1"/>
</dbReference>
<organism evidence="7 8">
    <name type="scientific">Allorhizobium taibaishanense</name>
    <dbReference type="NCBI Taxonomy" id="887144"/>
    <lineage>
        <taxon>Bacteria</taxon>
        <taxon>Pseudomonadati</taxon>
        <taxon>Pseudomonadota</taxon>
        <taxon>Alphaproteobacteria</taxon>
        <taxon>Hyphomicrobiales</taxon>
        <taxon>Rhizobiaceae</taxon>
        <taxon>Rhizobium/Agrobacterium group</taxon>
        <taxon>Allorhizobium</taxon>
    </lineage>
</organism>
<dbReference type="Proteomes" id="UP000185598">
    <property type="component" value="Unassembled WGS sequence"/>
</dbReference>
<dbReference type="OrthoDB" id="9814125at2"/>
<dbReference type="Proteomes" id="UP000544107">
    <property type="component" value="Unassembled WGS sequence"/>
</dbReference>
<dbReference type="Pfam" id="PF02311">
    <property type="entry name" value="AraC_binding"/>
    <property type="match status" value="1"/>
</dbReference>
<evidence type="ECO:0000313" key="6">
    <source>
        <dbReference type="EMBL" id="MBB4009973.1"/>
    </source>
</evidence>
<proteinExistence type="predicted"/>
<dbReference type="SUPFAM" id="SSF46689">
    <property type="entry name" value="Homeodomain-like"/>
    <property type="match status" value="1"/>
</dbReference>
<dbReference type="PANTHER" id="PTHR43280:SF32">
    <property type="entry name" value="TRANSCRIPTIONAL REGULATORY PROTEIN"/>
    <property type="match status" value="1"/>
</dbReference>
<accession>A0A1Q9A9P0</accession>
<dbReference type="GO" id="GO:0003700">
    <property type="term" value="F:DNA-binding transcription factor activity"/>
    <property type="evidence" value="ECO:0007669"/>
    <property type="project" value="InterPro"/>
</dbReference>
<keyword evidence="2" id="KW-0238">DNA-binding</keyword>
<sequence>MSSIPVYRLYGEKNPGSGEFWLHCETLFSRSSLHRFEIDLHFHENFLQILYITEGQGDAMLNGRSFSITPPSIVVVPAGFVHGFRFSRTIKGMIATVLPAALPLAARAGLKQAFPLPLMMPVGDKNDDREIAAVMERIAEEYAGTQPDRNALLEAYLATIALLLSRRASANSPPAKPVAVAEDRRMEKLLALIAAHFRDHQTASFYAREMGLSATHLNRIIKAGTGLSLQHVIAKKQLETAQQELIFSHSSIQAIALNLGFADPAYFTRFFTRQTGLTPKAWRVAERRKLQDLNERSQAEVSAAGVSE</sequence>
<keyword evidence="8" id="KW-1185">Reference proteome</keyword>
<comment type="caution">
    <text evidence="7">The sequence shown here is derived from an EMBL/GenBank/DDBJ whole genome shotgun (WGS) entry which is preliminary data.</text>
</comment>
<evidence type="ECO:0000313" key="8">
    <source>
        <dbReference type="Proteomes" id="UP000185598"/>
    </source>
</evidence>
<protein>
    <submittedName>
        <fullName evidence="6">AraC family transcriptional activator of pobA</fullName>
    </submittedName>
    <submittedName>
        <fullName evidence="7">AraC family transcriptional regulator</fullName>
    </submittedName>
</protein>